<dbReference type="PANTHER" id="PTHR43072">
    <property type="entry name" value="N-ACETYLTRANSFERASE"/>
    <property type="match status" value="1"/>
</dbReference>
<dbReference type="SUPFAM" id="SSF55729">
    <property type="entry name" value="Acyl-CoA N-acyltransferases (Nat)"/>
    <property type="match status" value="1"/>
</dbReference>
<evidence type="ECO:0000313" key="5">
    <source>
        <dbReference type="Proteomes" id="UP001589536"/>
    </source>
</evidence>
<dbReference type="RefSeq" id="WP_345048610.1">
    <property type="nucleotide sequence ID" value="NZ_BAABED010000001.1"/>
</dbReference>
<dbReference type="PROSITE" id="PS51186">
    <property type="entry name" value="GNAT"/>
    <property type="match status" value="1"/>
</dbReference>
<evidence type="ECO:0000256" key="1">
    <source>
        <dbReference type="ARBA" id="ARBA00022679"/>
    </source>
</evidence>
<evidence type="ECO:0000313" key="4">
    <source>
        <dbReference type="EMBL" id="MFB9716935.1"/>
    </source>
</evidence>
<keyword evidence="2" id="KW-0012">Acyltransferase</keyword>
<comment type="caution">
    <text evidence="4">The sequence shown here is derived from an EMBL/GenBank/DDBJ whole genome shotgun (WGS) entry which is preliminary data.</text>
</comment>
<feature type="domain" description="N-acetyltransferase" evidence="3">
    <location>
        <begin position="9"/>
        <end position="167"/>
    </location>
</feature>
<protein>
    <submittedName>
        <fullName evidence="4">N-acetyltransferase family protein</fullName>
    </submittedName>
</protein>
<keyword evidence="1" id="KW-0808">Transferase</keyword>
<dbReference type="Pfam" id="PF00583">
    <property type="entry name" value="Acetyltransf_1"/>
    <property type="match status" value="1"/>
</dbReference>
<gene>
    <name evidence="4" type="ORF">ACFFPI_22830</name>
</gene>
<evidence type="ECO:0000256" key="2">
    <source>
        <dbReference type="ARBA" id="ARBA00023315"/>
    </source>
</evidence>
<proteinExistence type="predicted"/>
<dbReference type="Gene3D" id="3.40.630.30">
    <property type="match status" value="1"/>
</dbReference>
<dbReference type="InterPro" id="IPR016181">
    <property type="entry name" value="Acyl_CoA_acyltransferase"/>
</dbReference>
<organism evidence="4 5">
    <name type="scientific">Arthrobacter methylotrophus</name>
    <dbReference type="NCBI Taxonomy" id="121291"/>
    <lineage>
        <taxon>Bacteria</taxon>
        <taxon>Bacillati</taxon>
        <taxon>Actinomycetota</taxon>
        <taxon>Actinomycetes</taxon>
        <taxon>Micrococcales</taxon>
        <taxon>Micrococcaceae</taxon>
        <taxon>Arthrobacter</taxon>
    </lineage>
</organism>
<evidence type="ECO:0000259" key="3">
    <source>
        <dbReference type="PROSITE" id="PS51186"/>
    </source>
</evidence>
<dbReference type="InterPro" id="IPR000182">
    <property type="entry name" value="GNAT_dom"/>
</dbReference>
<dbReference type="EMBL" id="JBHMBH010000071">
    <property type="protein sequence ID" value="MFB9716935.1"/>
    <property type="molecule type" value="Genomic_DNA"/>
</dbReference>
<name>A0ABV5UXL6_9MICC</name>
<reference evidence="4 5" key="1">
    <citation type="submission" date="2024-09" db="EMBL/GenBank/DDBJ databases">
        <authorList>
            <person name="Sun Q."/>
            <person name="Mori K."/>
        </authorList>
    </citation>
    <scope>NUCLEOTIDE SEQUENCE [LARGE SCALE GENOMIC DNA]</scope>
    <source>
        <strain evidence="4 5">JCM 13519</strain>
    </source>
</reference>
<keyword evidence="5" id="KW-1185">Reference proteome</keyword>
<dbReference type="PANTHER" id="PTHR43072:SF23">
    <property type="entry name" value="UPF0039 PROTEIN C11D3.02C"/>
    <property type="match status" value="1"/>
</dbReference>
<sequence length="174" mass="19153">MNQSSAPDVIVRPLRESDWPEVRRIYHEGIATGQATFEAEAPDWRRFDDSRLASHRLVAEASTGGILGWAAVSAVSGRPVYSGVVEHSIYVSGAARGRRIGTLLLQALVDSTESGGIWTIQASVFPENEPSMRLHLAHGFRVVGRREKIARMAHGPAAGQWMDTVLIERRTRVL</sequence>
<accession>A0ABV5UXL6</accession>
<dbReference type="Proteomes" id="UP001589536">
    <property type="component" value="Unassembled WGS sequence"/>
</dbReference>